<evidence type="ECO:0000259" key="1">
    <source>
        <dbReference type="Pfam" id="PF00027"/>
    </source>
</evidence>
<dbReference type="InterPro" id="IPR018490">
    <property type="entry name" value="cNMP-bd_dom_sf"/>
</dbReference>
<protein>
    <submittedName>
        <fullName evidence="2">CRP-like cAMP-binding protein</fullName>
    </submittedName>
</protein>
<accession>A0ABR6WFL7</accession>
<gene>
    <name evidence="2" type="ORF">FH603_5348</name>
</gene>
<dbReference type="SUPFAM" id="SSF51206">
    <property type="entry name" value="cAMP-binding domain-like"/>
    <property type="match status" value="1"/>
</dbReference>
<evidence type="ECO:0000313" key="3">
    <source>
        <dbReference type="Proteomes" id="UP000700732"/>
    </source>
</evidence>
<sequence length="195" mass="22790">MFDRIIQHVQQEIALTTDEVTYFTTLLTPKKLRRREHLLRAGKPCDFIAYVSRGLLRSFTTDAAGAEHVLHLAPEDFWLDDLNSLLSRQPSEFTIEALEDSEVVLILAQHLELLYDRLPAFERFFRLLNQNSYIRTQKRLLCAKDWPAADRYQELIRQLPTIEQRVAQHQIASFLGITPESLSRLKKGLYEQQHT</sequence>
<dbReference type="RefSeq" id="WP_186741692.1">
    <property type="nucleotide sequence ID" value="NZ_VFIA01000060.1"/>
</dbReference>
<keyword evidence="3" id="KW-1185">Reference proteome</keyword>
<organism evidence="2 3">
    <name type="scientific">Spirosoma utsteinense</name>
    <dbReference type="NCBI Taxonomy" id="2585773"/>
    <lineage>
        <taxon>Bacteria</taxon>
        <taxon>Pseudomonadati</taxon>
        <taxon>Bacteroidota</taxon>
        <taxon>Cytophagia</taxon>
        <taxon>Cytophagales</taxon>
        <taxon>Cytophagaceae</taxon>
        <taxon>Spirosoma</taxon>
    </lineage>
</organism>
<name>A0ABR6WFL7_9BACT</name>
<dbReference type="Pfam" id="PF00027">
    <property type="entry name" value="cNMP_binding"/>
    <property type="match status" value="1"/>
</dbReference>
<dbReference type="Gene3D" id="2.60.120.10">
    <property type="entry name" value="Jelly Rolls"/>
    <property type="match status" value="1"/>
</dbReference>
<feature type="domain" description="Cyclic nucleotide-binding" evidence="1">
    <location>
        <begin position="30"/>
        <end position="115"/>
    </location>
</feature>
<dbReference type="InterPro" id="IPR014710">
    <property type="entry name" value="RmlC-like_jellyroll"/>
</dbReference>
<comment type="caution">
    <text evidence="2">The sequence shown here is derived from an EMBL/GenBank/DDBJ whole genome shotgun (WGS) entry which is preliminary data.</text>
</comment>
<dbReference type="CDD" id="cd00038">
    <property type="entry name" value="CAP_ED"/>
    <property type="match status" value="1"/>
</dbReference>
<proteinExistence type="predicted"/>
<dbReference type="Proteomes" id="UP000700732">
    <property type="component" value="Unassembled WGS sequence"/>
</dbReference>
<dbReference type="EMBL" id="VFIA01000060">
    <property type="protein sequence ID" value="MBC3794816.1"/>
    <property type="molecule type" value="Genomic_DNA"/>
</dbReference>
<dbReference type="InterPro" id="IPR000595">
    <property type="entry name" value="cNMP-bd_dom"/>
</dbReference>
<evidence type="ECO:0000313" key="2">
    <source>
        <dbReference type="EMBL" id="MBC3794816.1"/>
    </source>
</evidence>
<reference evidence="2 3" key="1">
    <citation type="submission" date="2019-06" db="EMBL/GenBank/DDBJ databases">
        <title>Spirosoma utsteinense sp. nov. isolated from Antarctic ice-free soils.</title>
        <authorList>
            <person name="Tahon G."/>
        </authorList>
    </citation>
    <scope>NUCLEOTIDE SEQUENCE [LARGE SCALE GENOMIC DNA]</scope>
    <source>
        <strain evidence="2 3">LMG 31447</strain>
    </source>
</reference>